<comment type="caution">
    <text evidence="1">The sequence shown here is derived from an EMBL/GenBank/DDBJ whole genome shotgun (WGS) entry which is preliminary data.</text>
</comment>
<dbReference type="AlphaFoldDB" id="A0ABD3E688"/>
<sequence length="151" mass="17742">MKMALKDMDRVREELVDRLIETQNQSRSQAMIVVDAWEQIVECRRVLKWSYVYGFYRVSGHAKWKSDFFEHLQGVAESALERLHHCAEKEIAEYFSPDCESEGFDELRGKLVGLTSVTKNYFENFVRALENNLSEDEGGVRKVRKKMKRSK</sequence>
<evidence type="ECO:0000313" key="1">
    <source>
        <dbReference type="EMBL" id="KAL3649956.1"/>
    </source>
</evidence>
<protein>
    <submittedName>
        <fullName evidence="1">Uncharacterized protein</fullName>
    </submittedName>
</protein>
<dbReference type="Gene3D" id="1.20.120.1750">
    <property type="match status" value="1"/>
</dbReference>
<evidence type="ECO:0000313" key="2">
    <source>
        <dbReference type="Proteomes" id="UP001632038"/>
    </source>
</evidence>
<keyword evidence="2" id="KW-1185">Reference proteome</keyword>
<reference evidence="2" key="1">
    <citation type="journal article" date="2024" name="IScience">
        <title>Strigolactones Initiate the Formation of Haustorium-like Structures in Castilleja.</title>
        <authorList>
            <person name="Buerger M."/>
            <person name="Peterson D."/>
            <person name="Chory J."/>
        </authorList>
    </citation>
    <scope>NUCLEOTIDE SEQUENCE [LARGE SCALE GENOMIC DNA]</scope>
</reference>
<dbReference type="EMBL" id="JAVIJP010000007">
    <property type="protein sequence ID" value="KAL3649956.1"/>
    <property type="molecule type" value="Genomic_DNA"/>
</dbReference>
<gene>
    <name evidence="1" type="ORF">CASFOL_006359</name>
</gene>
<proteinExistence type="predicted"/>
<organism evidence="1 2">
    <name type="scientific">Castilleja foliolosa</name>
    <dbReference type="NCBI Taxonomy" id="1961234"/>
    <lineage>
        <taxon>Eukaryota</taxon>
        <taxon>Viridiplantae</taxon>
        <taxon>Streptophyta</taxon>
        <taxon>Embryophyta</taxon>
        <taxon>Tracheophyta</taxon>
        <taxon>Spermatophyta</taxon>
        <taxon>Magnoliopsida</taxon>
        <taxon>eudicotyledons</taxon>
        <taxon>Gunneridae</taxon>
        <taxon>Pentapetalae</taxon>
        <taxon>asterids</taxon>
        <taxon>lamiids</taxon>
        <taxon>Lamiales</taxon>
        <taxon>Orobanchaceae</taxon>
        <taxon>Pedicularideae</taxon>
        <taxon>Castillejinae</taxon>
        <taxon>Castilleja</taxon>
    </lineage>
</organism>
<name>A0ABD3E688_9LAMI</name>
<dbReference type="Proteomes" id="UP001632038">
    <property type="component" value="Unassembled WGS sequence"/>
</dbReference>
<accession>A0ABD3E688</accession>